<reference evidence="1" key="1">
    <citation type="submission" date="2022-07" db="EMBL/GenBank/DDBJ databases">
        <title>Phylogenomic reconstructions and comparative analyses of Kickxellomycotina fungi.</title>
        <authorList>
            <person name="Reynolds N.K."/>
            <person name="Stajich J.E."/>
            <person name="Barry K."/>
            <person name="Grigoriev I.V."/>
            <person name="Crous P."/>
            <person name="Smith M.E."/>
        </authorList>
    </citation>
    <scope>NUCLEOTIDE SEQUENCE</scope>
    <source>
        <strain evidence="1">Benny 63K</strain>
    </source>
</reference>
<organism evidence="1 2">
    <name type="scientific">Kickxella alabastrina</name>
    <dbReference type="NCBI Taxonomy" id="61397"/>
    <lineage>
        <taxon>Eukaryota</taxon>
        <taxon>Fungi</taxon>
        <taxon>Fungi incertae sedis</taxon>
        <taxon>Zoopagomycota</taxon>
        <taxon>Kickxellomycotina</taxon>
        <taxon>Kickxellomycetes</taxon>
        <taxon>Kickxellales</taxon>
        <taxon>Kickxellaceae</taxon>
        <taxon>Kickxella</taxon>
    </lineage>
</organism>
<accession>A0ACC1IBS7</accession>
<name>A0ACC1IBS7_9FUNG</name>
<keyword evidence="2" id="KW-1185">Reference proteome</keyword>
<evidence type="ECO:0000313" key="2">
    <source>
        <dbReference type="Proteomes" id="UP001150581"/>
    </source>
</evidence>
<protein>
    <submittedName>
        <fullName evidence="1">TIM23 complex component</fullName>
    </submittedName>
</protein>
<comment type="caution">
    <text evidence="1">The sequence shown here is derived from an EMBL/GenBank/DDBJ whole genome shotgun (WGS) entry which is preliminary data.</text>
</comment>
<dbReference type="EMBL" id="JANBPG010001448">
    <property type="protein sequence ID" value="KAJ1889913.1"/>
    <property type="molecule type" value="Genomic_DNA"/>
</dbReference>
<dbReference type="Proteomes" id="UP001150581">
    <property type="component" value="Unassembled WGS sequence"/>
</dbReference>
<evidence type="ECO:0000313" key="1">
    <source>
        <dbReference type="EMBL" id="KAJ1889913.1"/>
    </source>
</evidence>
<proteinExistence type="predicted"/>
<sequence length="210" mass="23447">MIIGTFTTSASQSLARVSKTLLSRPLPAYRLSSFHTTTAFRKTASSNSSNEVKLNLDWDGFFKMRRQRRLWERLAALPCAMLGLGAGAAVFASLPINPQQTFMGLDPLIVFSGATMFCGVLGFVIGPSVGRVWYRIGNGEMARAIDAKEAEFFKHVRANRSDPNFSSASNPLPDFYGEKINSLSGYRQWLRKQREHERKGTFKLGSTKRK</sequence>
<gene>
    <name evidence="1" type="primary">PAM17</name>
    <name evidence="1" type="ORF">LPJ66_007774</name>
</gene>